<evidence type="ECO:0000256" key="3">
    <source>
        <dbReference type="ARBA" id="ARBA00022840"/>
    </source>
</evidence>
<dbReference type="SMART" id="SM01209">
    <property type="entry name" value="GARS_A"/>
    <property type="match status" value="1"/>
</dbReference>
<dbReference type="InterPro" id="IPR040570">
    <property type="entry name" value="LAL_C2"/>
</dbReference>
<keyword evidence="1" id="KW-0436">Ligase</keyword>
<dbReference type="Pfam" id="PF18603">
    <property type="entry name" value="LAL_C2"/>
    <property type="match status" value="1"/>
</dbReference>
<evidence type="ECO:0000256" key="1">
    <source>
        <dbReference type="ARBA" id="ARBA00022598"/>
    </source>
</evidence>
<dbReference type="PANTHER" id="PTHR43585:SF2">
    <property type="entry name" value="ATP-GRASP ENZYME FSQD"/>
    <property type="match status" value="1"/>
</dbReference>
<dbReference type="GO" id="GO:0046872">
    <property type="term" value="F:metal ion binding"/>
    <property type="evidence" value="ECO:0007669"/>
    <property type="project" value="InterPro"/>
</dbReference>
<evidence type="ECO:0000313" key="6">
    <source>
        <dbReference type="EMBL" id="GGY07606.1"/>
    </source>
</evidence>
<dbReference type="PANTHER" id="PTHR43585">
    <property type="entry name" value="FUMIPYRROLE BIOSYNTHESIS PROTEIN C"/>
    <property type="match status" value="1"/>
</dbReference>
<dbReference type="InterPro" id="IPR052032">
    <property type="entry name" value="ATP-dep_AA_Ligase"/>
</dbReference>
<dbReference type="EMBL" id="BMVU01000063">
    <property type="protein sequence ID" value="GGY07606.1"/>
    <property type="molecule type" value="Genomic_DNA"/>
</dbReference>
<dbReference type="PROSITE" id="PS50975">
    <property type="entry name" value="ATP_GRASP"/>
    <property type="match status" value="1"/>
</dbReference>
<gene>
    <name evidence="6" type="ORF">GCM10010358_70940</name>
</gene>
<evidence type="ECO:0000313" key="7">
    <source>
        <dbReference type="Proteomes" id="UP000619244"/>
    </source>
</evidence>
<organism evidence="6 7">
    <name type="scientific">Streptomyces minutiscleroticus</name>
    <dbReference type="NCBI Taxonomy" id="68238"/>
    <lineage>
        <taxon>Bacteria</taxon>
        <taxon>Bacillati</taxon>
        <taxon>Actinomycetota</taxon>
        <taxon>Actinomycetes</taxon>
        <taxon>Kitasatosporales</taxon>
        <taxon>Streptomycetaceae</taxon>
        <taxon>Streptomyces</taxon>
    </lineage>
</organism>
<dbReference type="Gene3D" id="3.40.50.20">
    <property type="match status" value="1"/>
</dbReference>
<proteinExistence type="predicted"/>
<comment type="caution">
    <text evidence="6">The sequence shown here is derived from an EMBL/GenBank/DDBJ whole genome shotgun (WGS) entry which is preliminary data.</text>
</comment>
<dbReference type="AlphaFoldDB" id="A0A918NYS8"/>
<dbReference type="Proteomes" id="UP000619244">
    <property type="component" value="Unassembled WGS sequence"/>
</dbReference>
<protein>
    <submittedName>
        <fullName evidence="6">Carboxylase</fullName>
    </submittedName>
</protein>
<evidence type="ECO:0000259" key="5">
    <source>
        <dbReference type="PROSITE" id="PS50975"/>
    </source>
</evidence>
<reference evidence="6" key="2">
    <citation type="submission" date="2020-09" db="EMBL/GenBank/DDBJ databases">
        <authorList>
            <person name="Sun Q."/>
            <person name="Ohkuma M."/>
        </authorList>
    </citation>
    <scope>NUCLEOTIDE SEQUENCE</scope>
    <source>
        <strain evidence="6">JCM 4790</strain>
    </source>
</reference>
<evidence type="ECO:0000256" key="4">
    <source>
        <dbReference type="PROSITE-ProRule" id="PRU00409"/>
    </source>
</evidence>
<reference evidence="6" key="1">
    <citation type="journal article" date="2014" name="Int. J. Syst. Evol. Microbiol.">
        <title>Complete genome sequence of Corynebacterium casei LMG S-19264T (=DSM 44701T), isolated from a smear-ripened cheese.</title>
        <authorList>
            <consortium name="US DOE Joint Genome Institute (JGI-PGF)"/>
            <person name="Walter F."/>
            <person name="Albersmeier A."/>
            <person name="Kalinowski J."/>
            <person name="Ruckert C."/>
        </authorList>
    </citation>
    <scope>NUCLEOTIDE SEQUENCE</scope>
    <source>
        <strain evidence="6">JCM 4790</strain>
    </source>
</reference>
<accession>A0A918NYS8</accession>
<dbReference type="Gene3D" id="3.30.470.20">
    <property type="entry name" value="ATP-grasp fold, B domain"/>
    <property type="match status" value="1"/>
</dbReference>
<keyword evidence="7" id="KW-1185">Reference proteome</keyword>
<feature type="domain" description="ATP-grasp" evidence="5">
    <location>
        <begin position="112"/>
        <end position="312"/>
    </location>
</feature>
<keyword evidence="3 4" id="KW-0067">ATP-binding</keyword>
<keyword evidence="2 4" id="KW-0547">Nucleotide-binding</keyword>
<evidence type="ECO:0000256" key="2">
    <source>
        <dbReference type="ARBA" id="ARBA00022741"/>
    </source>
</evidence>
<dbReference type="Pfam" id="PF13535">
    <property type="entry name" value="ATP-grasp_4"/>
    <property type="match status" value="1"/>
</dbReference>
<sequence>MGAGDDHPTSTAAYREYTLASLAATHPVVLVDSDVPDWAHRYLAGHIEADLTDRAATAAAIDTYTTQHGAPAGAMTYMERHVVLTAHLAQQLGLPTSTPEAMTACRDKVLSRRLLAQHQVPSARSVLAADADAAVAHADLIGYPVVVKPQSLAGSAGVMWAHNRDQVRKAYEQAGRAAAAGQQQYGTPGVIVEEALIGSEISVETAVLAPGRTRILAVTRKLPAPANTTQEYGHCVDAMDPLLQDEDLHQVISAAVDALGVSTGVLCIEVMLTASGPRIVEVNGRLGGDLLQLLVKRALGIDLAQVAAALATGTPPYLTPLFKRAAAIQFAYPAQTGRLSRLSAPAGLSQQPGVERVVLLKSPGAYVAAPPAATLDDRLALWVVTGAHVGACHTRLRHVANQLDITVEAADHATACVA</sequence>
<dbReference type="GO" id="GO:0016874">
    <property type="term" value="F:ligase activity"/>
    <property type="evidence" value="ECO:0007669"/>
    <property type="project" value="UniProtKB-KW"/>
</dbReference>
<dbReference type="GO" id="GO:0005524">
    <property type="term" value="F:ATP binding"/>
    <property type="evidence" value="ECO:0007669"/>
    <property type="project" value="UniProtKB-UniRule"/>
</dbReference>
<dbReference type="SUPFAM" id="SSF56059">
    <property type="entry name" value="Glutathione synthetase ATP-binding domain-like"/>
    <property type="match status" value="1"/>
</dbReference>
<dbReference type="InterPro" id="IPR011761">
    <property type="entry name" value="ATP-grasp"/>
</dbReference>
<name>A0A918NYS8_9ACTN</name>